<dbReference type="PANTHER" id="PTHR47313:SF1">
    <property type="entry name" value="RIBOSOMAL RNA LARGE SUBUNIT METHYLTRANSFERASE K_L"/>
    <property type="match status" value="1"/>
</dbReference>
<keyword evidence="2 4" id="KW-0808">Transferase</keyword>
<gene>
    <name evidence="4" type="ORF">CYJ34_00380</name>
</gene>
<proteinExistence type="predicted"/>
<protein>
    <submittedName>
        <fullName evidence="4">RNA methyltransferase</fullName>
    </submittedName>
</protein>
<dbReference type="SUPFAM" id="SSF53335">
    <property type="entry name" value="S-adenosyl-L-methionine-dependent methyltransferases"/>
    <property type="match status" value="1"/>
</dbReference>
<dbReference type="RefSeq" id="WP_101539366.1">
    <property type="nucleotide sequence ID" value="NZ_PKGS01000001.1"/>
</dbReference>
<dbReference type="InterPro" id="IPR054170">
    <property type="entry name" value="RlmL_1st"/>
</dbReference>
<comment type="caution">
    <text evidence="4">The sequence shown here is derived from an EMBL/GenBank/DDBJ whole genome shotgun (WGS) entry which is preliminary data.</text>
</comment>
<evidence type="ECO:0000256" key="2">
    <source>
        <dbReference type="ARBA" id="ARBA00022679"/>
    </source>
</evidence>
<dbReference type="AlphaFoldDB" id="A0A2I1MAR2"/>
<reference evidence="4 5" key="1">
    <citation type="submission" date="2017-12" db="EMBL/GenBank/DDBJ databases">
        <title>Phylogenetic diversity of female urinary microbiome.</title>
        <authorList>
            <person name="Thomas-White K."/>
            <person name="Wolfe A.J."/>
        </authorList>
    </citation>
    <scope>NUCLEOTIDE SEQUENCE [LARGE SCALE GENOMIC DNA]</scope>
    <source>
        <strain evidence="4 5">UMB0119</strain>
    </source>
</reference>
<dbReference type="PANTHER" id="PTHR47313">
    <property type="entry name" value="RIBOSOMAL RNA LARGE SUBUNIT METHYLTRANSFERASE K/L"/>
    <property type="match status" value="1"/>
</dbReference>
<dbReference type="Gene3D" id="3.30.2130.30">
    <property type="match status" value="1"/>
</dbReference>
<organism evidence="4 5">
    <name type="scientific">Anaerococcus octavius</name>
    <dbReference type="NCBI Taxonomy" id="54007"/>
    <lineage>
        <taxon>Bacteria</taxon>
        <taxon>Bacillati</taxon>
        <taxon>Bacillota</taxon>
        <taxon>Tissierellia</taxon>
        <taxon>Tissierellales</taxon>
        <taxon>Peptoniphilaceae</taxon>
        <taxon>Anaerococcus</taxon>
    </lineage>
</organism>
<name>A0A2I1MAR2_9FIRM</name>
<dbReference type="GO" id="GO:0003723">
    <property type="term" value="F:RNA binding"/>
    <property type="evidence" value="ECO:0007669"/>
    <property type="project" value="InterPro"/>
</dbReference>
<dbReference type="CDD" id="cd11715">
    <property type="entry name" value="THUMP_AdoMetMT"/>
    <property type="match status" value="1"/>
</dbReference>
<dbReference type="Pfam" id="PF02926">
    <property type="entry name" value="THUMP"/>
    <property type="match status" value="1"/>
</dbReference>
<feature type="domain" description="THUMP" evidence="3">
    <location>
        <begin position="56"/>
        <end position="153"/>
    </location>
</feature>
<evidence type="ECO:0000256" key="1">
    <source>
        <dbReference type="ARBA" id="ARBA00022603"/>
    </source>
</evidence>
<dbReference type="GO" id="GO:0008990">
    <property type="term" value="F:rRNA (guanine-N2-)-methyltransferase activity"/>
    <property type="evidence" value="ECO:0007669"/>
    <property type="project" value="TreeGrafter"/>
</dbReference>
<dbReference type="InterPro" id="IPR004114">
    <property type="entry name" value="THUMP_dom"/>
</dbReference>
<dbReference type="Pfam" id="PF22020">
    <property type="entry name" value="RlmL_1st"/>
    <property type="match status" value="1"/>
</dbReference>
<evidence type="ECO:0000259" key="3">
    <source>
        <dbReference type="SMART" id="SM00981"/>
    </source>
</evidence>
<dbReference type="GO" id="GO:0070043">
    <property type="term" value="F:rRNA (guanine-N7-)-methyltransferase activity"/>
    <property type="evidence" value="ECO:0007669"/>
    <property type="project" value="TreeGrafter"/>
</dbReference>
<accession>A0A2I1MAR2</accession>
<evidence type="ECO:0000313" key="4">
    <source>
        <dbReference type="EMBL" id="PKZ17197.1"/>
    </source>
</evidence>
<dbReference type="Gene3D" id="3.40.50.150">
    <property type="entry name" value="Vaccinia Virus protein VP39"/>
    <property type="match status" value="1"/>
</dbReference>
<dbReference type="Pfam" id="PF01170">
    <property type="entry name" value="UPF0020"/>
    <property type="match status" value="1"/>
</dbReference>
<dbReference type="Proteomes" id="UP000234335">
    <property type="component" value="Unassembled WGS sequence"/>
</dbReference>
<evidence type="ECO:0000313" key="5">
    <source>
        <dbReference type="Proteomes" id="UP000234335"/>
    </source>
</evidence>
<dbReference type="InterPro" id="IPR029063">
    <property type="entry name" value="SAM-dependent_MTases_sf"/>
</dbReference>
<dbReference type="PROSITE" id="PS00092">
    <property type="entry name" value="N6_MTASE"/>
    <property type="match status" value="1"/>
</dbReference>
<dbReference type="EMBL" id="PKGS01000001">
    <property type="protein sequence ID" value="PKZ17197.1"/>
    <property type="molecule type" value="Genomic_DNA"/>
</dbReference>
<keyword evidence="5" id="KW-1185">Reference proteome</keyword>
<dbReference type="InterPro" id="IPR002052">
    <property type="entry name" value="DNA_methylase_N6_adenine_CS"/>
</dbReference>
<keyword evidence="1 4" id="KW-0489">Methyltransferase</keyword>
<dbReference type="InterPro" id="IPR000241">
    <property type="entry name" value="RlmKL-like_Mtase"/>
</dbReference>
<dbReference type="SMART" id="SM00981">
    <property type="entry name" value="THUMP"/>
    <property type="match status" value="1"/>
</dbReference>
<sequence length="379" mass="43320">MTKFLITTSFGLEALVKRQLYDMAYKDFEVSDGMISLEGKLSDISKLNINLREADRVYLVVDSFKASNFDELFEKVKNIPWADFLAKDNNFIVNARSHKSKLFSLRTIQSVSEKAIIESMREKYKIDHFEKSGFRVQIEIMLDNDIATIAIDTSGEGLHKRGYREGTVKAPLRENLAAALVDLSFYNSDRFLFDGFCGSGTILIEAARKARNIAPGIDRDFDYENFIFIDKDHHKNAKKEALSLINYDKKLNLLGSDISGRAVSLAKNNAINAGVEEDISFISRDISNVALKDDYGIIITNPPYGKRLSQTNTNDIYKKINDKFKNMNTWSCYFITSDEKFDQKFKRKLSKKRKLYNGGEKVDFYQYYGKKPDNNGGNN</sequence>